<evidence type="ECO:0000256" key="4">
    <source>
        <dbReference type="ARBA" id="ARBA00022475"/>
    </source>
</evidence>
<keyword evidence="10" id="KW-0067">ATP-binding</keyword>
<feature type="transmembrane region" description="Helical" evidence="14">
    <location>
        <begin position="42"/>
        <end position="64"/>
    </location>
</feature>
<gene>
    <name evidence="16" type="ORF">METZ01_LOCUS267971</name>
</gene>
<evidence type="ECO:0000256" key="14">
    <source>
        <dbReference type="SAM" id="Phobius"/>
    </source>
</evidence>
<dbReference type="Pfam" id="PF19312">
    <property type="entry name" value="NtrY_N"/>
    <property type="match status" value="1"/>
</dbReference>
<evidence type="ECO:0000256" key="9">
    <source>
        <dbReference type="ARBA" id="ARBA00022777"/>
    </source>
</evidence>
<keyword evidence="13 14" id="KW-0472">Membrane</keyword>
<name>A0A382JVY9_9ZZZZ</name>
<keyword evidence="11 14" id="KW-1133">Transmembrane helix</keyword>
<evidence type="ECO:0000256" key="6">
    <source>
        <dbReference type="ARBA" id="ARBA00022679"/>
    </source>
</evidence>
<sequence>MLNFINKNKIIILIFSITLFLGILTFLTFIDRSFIKLNDSNLQNLLIIDLVVIIIFFILIFIEITKIIKSNSNKEKSSKANLRYITFFSLATLLPSILIAAFSLSLFYFALEKYLDKKVSIAVNNSYDMAKNYLEDIRNNIDADIVLISFDINRNVKLFYDNKLEFNNLLRQQRLLRRVDEIHLIDGSGKQIISSSINPNSEFVSPEAKALELVTTDERPLKIINAFTNKSAALLKLSNYIDTYLYVVKFLDPKISNYLKESEQAISFYYTVENNRTGIKISFAFIYLIVVTLLLFLSISVAIKFASRFFKPISNLIGASIEISSGNLDTKVPIVEADEEITTLNKNFNLMIDRLKTQQDKLLLSERHEAWENVARKLAHEIKNPLTPIQLSIDRLKDKYSNKLAS</sequence>
<dbReference type="CDD" id="cd06225">
    <property type="entry name" value="HAMP"/>
    <property type="match status" value="1"/>
</dbReference>
<keyword evidence="7 14" id="KW-0812">Transmembrane</keyword>
<protein>
    <recommendedName>
        <fullName evidence="3">histidine kinase</fullName>
        <ecNumber evidence="3">2.7.13.3</ecNumber>
    </recommendedName>
</protein>
<evidence type="ECO:0000259" key="15">
    <source>
        <dbReference type="PROSITE" id="PS50885"/>
    </source>
</evidence>
<dbReference type="PANTHER" id="PTHR45528">
    <property type="entry name" value="SENSOR HISTIDINE KINASE CPXA"/>
    <property type="match status" value="1"/>
</dbReference>
<dbReference type="InterPro" id="IPR050398">
    <property type="entry name" value="HssS/ArlS-like"/>
</dbReference>
<dbReference type="InterPro" id="IPR003660">
    <property type="entry name" value="HAMP_dom"/>
</dbReference>
<dbReference type="EMBL" id="UINC01076191">
    <property type="protein sequence ID" value="SVC15117.1"/>
    <property type="molecule type" value="Genomic_DNA"/>
</dbReference>
<keyword evidence="4" id="KW-1003">Cell membrane</keyword>
<evidence type="ECO:0000256" key="8">
    <source>
        <dbReference type="ARBA" id="ARBA00022741"/>
    </source>
</evidence>
<evidence type="ECO:0000256" key="2">
    <source>
        <dbReference type="ARBA" id="ARBA00004651"/>
    </source>
</evidence>
<dbReference type="PANTHER" id="PTHR45528:SF9">
    <property type="entry name" value="SENSOR HISTIDINE KINASE YBDK"/>
    <property type="match status" value="1"/>
</dbReference>
<evidence type="ECO:0000256" key="10">
    <source>
        <dbReference type="ARBA" id="ARBA00022840"/>
    </source>
</evidence>
<comment type="subcellular location">
    <subcellularLocation>
        <location evidence="2">Cell membrane</location>
        <topology evidence="2">Multi-pass membrane protein</topology>
    </subcellularLocation>
</comment>
<proteinExistence type="predicted"/>
<dbReference type="PROSITE" id="PS50885">
    <property type="entry name" value="HAMP"/>
    <property type="match status" value="1"/>
</dbReference>
<evidence type="ECO:0000256" key="5">
    <source>
        <dbReference type="ARBA" id="ARBA00022553"/>
    </source>
</evidence>
<dbReference type="Pfam" id="PF00672">
    <property type="entry name" value="HAMP"/>
    <property type="match status" value="1"/>
</dbReference>
<dbReference type="Gene3D" id="6.10.340.10">
    <property type="match status" value="1"/>
</dbReference>
<keyword evidence="9" id="KW-0418">Kinase</keyword>
<dbReference type="SUPFAM" id="SSF47384">
    <property type="entry name" value="Homodimeric domain of signal transducing histidine kinase"/>
    <property type="match status" value="1"/>
</dbReference>
<evidence type="ECO:0000256" key="3">
    <source>
        <dbReference type="ARBA" id="ARBA00012438"/>
    </source>
</evidence>
<dbReference type="InterPro" id="IPR045671">
    <property type="entry name" value="NtrY-like_N"/>
</dbReference>
<evidence type="ECO:0000256" key="13">
    <source>
        <dbReference type="ARBA" id="ARBA00023136"/>
    </source>
</evidence>
<keyword evidence="8" id="KW-0547">Nucleotide-binding</keyword>
<keyword evidence="5" id="KW-0597">Phosphoprotein</keyword>
<evidence type="ECO:0000256" key="12">
    <source>
        <dbReference type="ARBA" id="ARBA00023012"/>
    </source>
</evidence>
<dbReference type="GO" id="GO:0005886">
    <property type="term" value="C:plasma membrane"/>
    <property type="evidence" value="ECO:0007669"/>
    <property type="project" value="UniProtKB-SubCell"/>
</dbReference>
<feature type="transmembrane region" description="Helical" evidence="14">
    <location>
        <begin position="85"/>
        <end position="111"/>
    </location>
</feature>
<dbReference type="InterPro" id="IPR036097">
    <property type="entry name" value="HisK_dim/P_sf"/>
</dbReference>
<feature type="non-terminal residue" evidence="16">
    <location>
        <position position="406"/>
    </location>
</feature>
<keyword evidence="6" id="KW-0808">Transferase</keyword>
<feature type="domain" description="HAMP" evidence="15">
    <location>
        <begin position="307"/>
        <end position="360"/>
    </location>
</feature>
<feature type="transmembrane region" description="Helical" evidence="14">
    <location>
        <begin position="284"/>
        <end position="306"/>
    </location>
</feature>
<dbReference type="SUPFAM" id="SSF158472">
    <property type="entry name" value="HAMP domain-like"/>
    <property type="match status" value="1"/>
</dbReference>
<evidence type="ECO:0000256" key="11">
    <source>
        <dbReference type="ARBA" id="ARBA00022989"/>
    </source>
</evidence>
<dbReference type="GO" id="GO:0005524">
    <property type="term" value="F:ATP binding"/>
    <property type="evidence" value="ECO:0007669"/>
    <property type="project" value="UniProtKB-KW"/>
</dbReference>
<dbReference type="Gene3D" id="1.10.287.130">
    <property type="match status" value="1"/>
</dbReference>
<dbReference type="AlphaFoldDB" id="A0A382JVY9"/>
<organism evidence="16">
    <name type="scientific">marine metagenome</name>
    <dbReference type="NCBI Taxonomy" id="408172"/>
    <lineage>
        <taxon>unclassified sequences</taxon>
        <taxon>metagenomes</taxon>
        <taxon>ecological metagenomes</taxon>
    </lineage>
</organism>
<comment type="catalytic activity">
    <reaction evidence="1">
        <text>ATP + protein L-histidine = ADP + protein N-phospho-L-histidine.</text>
        <dbReference type="EC" id="2.7.13.3"/>
    </reaction>
</comment>
<accession>A0A382JVY9</accession>
<dbReference type="EC" id="2.7.13.3" evidence="3"/>
<dbReference type="SMART" id="SM00304">
    <property type="entry name" value="HAMP"/>
    <property type="match status" value="1"/>
</dbReference>
<evidence type="ECO:0000313" key="16">
    <source>
        <dbReference type="EMBL" id="SVC15117.1"/>
    </source>
</evidence>
<evidence type="ECO:0000256" key="1">
    <source>
        <dbReference type="ARBA" id="ARBA00000085"/>
    </source>
</evidence>
<evidence type="ECO:0000256" key="7">
    <source>
        <dbReference type="ARBA" id="ARBA00022692"/>
    </source>
</evidence>
<keyword evidence="12" id="KW-0902">Two-component regulatory system</keyword>
<reference evidence="16" key="1">
    <citation type="submission" date="2018-05" db="EMBL/GenBank/DDBJ databases">
        <authorList>
            <person name="Lanie J.A."/>
            <person name="Ng W.-L."/>
            <person name="Kazmierczak K.M."/>
            <person name="Andrzejewski T.M."/>
            <person name="Davidsen T.M."/>
            <person name="Wayne K.J."/>
            <person name="Tettelin H."/>
            <person name="Glass J.I."/>
            <person name="Rusch D."/>
            <person name="Podicherti R."/>
            <person name="Tsui H.-C.T."/>
            <person name="Winkler M.E."/>
        </authorList>
    </citation>
    <scope>NUCLEOTIDE SEQUENCE</scope>
</reference>
<feature type="transmembrane region" description="Helical" evidence="14">
    <location>
        <begin position="12"/>
        <end position="30"/>
    </location>
</feature>
<dbReference type="GO" id="GO:0000155">
    <property type="term" value="F:phosphorelay sensor kinase activity"/>
    <property type="evidence" value="ECO:0007669"/>
    <property type="project" value="InterPro"/>
</dbReference>